<name>A0A378MXG3_MANHA</name>
<protein>
    <submittedName>
        <fullName evidence="1">Uncharacterized protein</fullName>
    </submittedName>
</protein>
<sequence>MEIAVLHRRAVDAVGIQLAITFMETSDVVIIQRAAFVEVI</sequence>
<reference evidence="1 2" key="1">
    <citation type="submission" date="2018-06" db="EMBL/GenBank/DDBJ databases">
        <authorList>
            <consortium name="Pathogen Informatics"/>
            <person name="Doyle S."/>
        </authorList>
    </citation>
    <scope>NUCLEOTIDE SEQUENCE [LARGE SCALE GENOMIC DNA]</scope>
    <source>
        <strain evidence="1 2">NCTC10638</strain>
    </source>
</reference>
<accession>A0A378MXG3</accession>
<dbReference type="AlphaFoldDB" id="A0A378MXG3"/>
<proteinExistence type="predicted"/>
<dbReference type="EMBL" id="UGPN01000002">
    <property type="protein sequence ID" value="STY60367.1"/>
    <property type="molecule type" value="Genomic_DNA"/>
</dbReference>
<organism evidence="1 2">
    <name type="scientific">Mannheimia haemolytica</name>
    <name type="common">Pasteurella haemolytica</name>
    <dbReference type="NCBI Taxonomy" id="75985"/>
    <lineage>
        <taxon>Bacteria</taxon>
        <taxon>Pseudomonadati</taxon>
        <taxon>Pseudomonadota</taxon>
        <taxon>Gammaproteobacteria</taxon>
        <taxon>Pasteurellales</taxon>
        <taxon>Pasteurellaceae</taxon>
        <taxon>Mannheimia</taxon>
    </lineage>
</organism>
<dbReference type="Proteomes" id="UP000254802">
    <property type="component" value="Unassembled WGS sequence"/>
</dbReference>
<evidence type="ECO:0000313" key="1">
    <source>
        <dbReference type="EMBL" id="STY60367.1"/>
    </source>
</evidence>
<gene>
    <name evidence="1" type="ORF">NCTC10638_01561</name>
</gene>
<evidence type="ECO:0000313" key="2">
    <source>
        <dbReference type="Proteomes" id="UP000254802"/>
    </source>
</evidence>